<name>A0A383D402_9ZZZZ</name>
<dbReference type="EMBL" id="UINC01214001">
    <property type="protein sequence ID" value="SVE39030.1"/>
    <property type="molecule type" value="Genomic_DNA"/>
</dbReference>
<accession>A0A383D402</accession>
<proteinExistence type="predicted"/>
<protein>
    <submittedName>
        <fullName evidence="1">Uncharacterized protein</fullName>
    </submittedName>
</protein>
<dbReference type="AlphaFoldDB" id="A0A383D402"/>
<organism evidence="1">
    <name type="scientific">marine metagenome</name>
    <dbReference type="NCBI Taxonomy" id="408172"/>
    <lineage>
        <taxon>unclassified sequences</taxon>
        <taxon>metagenomes</taxon>
        <taxon>ecological metagenomes</taxon>
    </lineage>
</organism>
<reference evidence="1" key="1">
    <citation type="submission" date="2018-05" db="EMBL/GenBank/DDBJ databases">
        <authorList>
            <person name="Lanie J.A."/>
            <person name="Ng W.-L."/>
            <person name="Kazmierczak K.M."/>
            <person name="Andrzejewski T.M."/>
            <person name="Davidsen T.M."/>
            <person name="Wayne K.J."/>
            <person name="Tettelin H."/>
            <person name="Glass J.I."/>
            <person name="Rusch D."/>
            <person name="Podicherti R."/>
            <person name="Tsui H.-C.T."/>
            <person name="Winkler M.E."/>
        </authorList>
    </citation>
    <scope>NUCLEOTIDE SEQUENCE</scope>
</reference>
<sequence length="63" mass="6809">MNETKIRTGTFKYVNLLQTGEVCGIEMTVGDVKYAVPIDEGNTEYVIIKRLADAGTISIAAAD</sequence>
<gene>
    <name evidence="1" type="ORF">METZ01_LOCUS491884</name>
</gene>
<evidence type="ECO:0000313" key="1">
    <source>
        <dbReference type="EMBL" id="SVE39030.1"/>
    </source>
</evidence>